<dbReference type="RefSeq" id="WP_113026054.1">
    <property type="nucleotide sequence ID" value="NZ_CAWNWQ010000017.1"/>
</dbReference>
<evidence type="ECO:0000313" key="1">
    <source>
        <dbReference type="EMBL" id="RAW90361.1"/>
    </source>
</evidence>
<comment type="caution">
    <text evidence="1">The sequence shown here is derived from an EMBL/GenBank/DDBJ whole genome shotgun (WGS) entry which is preliminary data.</text>
</comment>
<sequence>MMIVEVEMLPVFTGKEQFTATLDTIFRPMINLRFGHIDTGQYSFSDLTALFSVLRPTIYRTCARKRMAQDN</sequence>
<protein>
    <submittedName>
        <fullName evidence="1">Uncharacterized protein</fullName>
    </submittedName>
</protein>
<accession>A0A329VH07</accession>
<dbReference type="Proteomes" id="UP000250870">
    <property type="component" value="Unassembled WGS sequence"/>
</dbReference>
<dbReference type="AlphaFoldDB" id="A0A329VH07"/>
<name>A0A329VH07_9GAMM</name>
<reference evidence="1 2" key="1">
    <citation type="journal article" date="2018" name="Int. J. Syst. Evol. Microbiol.">
        <title>Whole-genome-based revisit of Photorhabdus phylogeny: proposal for the elevation of most Photorhabdus subspecies to the species level and description of one novel species Photorhabdus bodei sp. nov., and one novel subspecies Photorhabdus laumondii subsp. clarkei subsp. nov.</title>
        <authorList>
            <person name="Machado R.A.R."/>
            <person name="Wuthrich D."/>
            <person name="Kuhnert P."/>
            <person name="Arce C.C.M."/>
            <person name="Thonen L."/>
            <person name="Ruiz C."/>
            <person name="Zhang X."/>
            <person name="Robert C.A.M."/>
            <person name="Karimi J."/>
            <person name="Kamali S."/>
            <person name="Ma J."/>
            <person name="Bruggmann R."/>
            <person name="Erb M."/>
        </authorList>
    </citation>
    <scope>NUCLEOTIDE SEQUENCE [LARGE SCALE GENOMIC DNA]</scope>
    <source>
        <strain evidence="1 2">BOJ-47</strain>
    </source>
</reference>
<dbReference type="EMBL" id="NSCI01000017">
    <property type="protein sequence ID" value="RAW90361.1"/>
    <property type="molecule type" value="Genomic_DNA"/>
</dbReference>
<gene>
    <name evidence="1" type="ORF">CKY01_13380</name>
</gene>
<evidence type="ECO:0000313" key="2">
    <source>
        <dbReference type="Proteomes" id="UP000250870"/>
    </source>
</evidence>
<organism evidence="1 2">
    <name type="scientific">Photorhabdus laumondii subsp. clarkei</name>
    <dbReference type="NCBI Taxonomy" id="2029685"/>
    <lineage>
        <taxon>Bacteria</taxon>
        <taxon>Pseudomonadati</taxon>
        <taxon>Pseudomonadota</taxon>
        <taxon>Gammaproteobacteria</taxon>
        <taxon>Enterobacterales</taxon>
        <taxon>Morganellaceae</taxon>
        <taxon>Photorhabdus</taxon>
    </lineage>
</organism>
<proteinExistence type="predicted"/>